<dbReference type="HOGENOM" id="CLU_017916_0_0_9"/>
<feature type="transmembrane region" description="Helical" evidence="7">
    <location>
        <begin position="423"/>
        <end position="444"/>
    </location>
</feature>
<organism evidence="10 11">
    <name type="scientific">Clostridium botulinum B2 450</name>
    <dbReference type="NCBI Taxonomy" id="1379739"/>
    <lineage>
        <taxon>Bacteria</taxon>
        <taxon>Bacillati</taxon>
        <taxon>Bacillota</taxon>
        <taxon>Clostridia</taxon>
        <taxon>Eubacteriales</taxon>
        <taxon>Clostridiaceae</taxon>
        <taxon>Clostridium</taxon>
    </lineage>
</organism>
<dbReference type="InterPro" id="IPR025857">
    <property type="entry name" value="MacB_PCD"/>
</dbReference>
<dbReference type="RefSeq" id="WP_043030976.1">
    <property type="nucleotide sequence ID" value="NZ_JXSU01000006.1"/>
</dbReference>
<dbReference type="GO" id="GO:0022857">
    <property type="term" value="F:transmembrane transporter activity"/>
    <property type="evidence" value="ECO:0007669"/>
    <property type="project" value="TreeGrafter"/>
</dbReference>
<keyword evidence="3 7" id="KW-0812">Transmembrane</keyword>
<dbReference type="AlphaFoldDB" id="A0A0D1BXY5"/>
<evidence type="ECO:0000259" key="9">
    <source>
        <dbReference type="Pfam" id="PF12704"/>
    </source>
</evidence>
<feature type="transmembrane region" description="Helical" evidence="7">
    <location>
        <begin position="309"/>
        <end position="332"/>
    </location>
</feature>
<comment type="subcellular location">
    <subcellularLocation>
        <location evidence="1">Cell membrane</location>
        <topology evidence="1">Multi-pass membrane protein</topology>
    </subcellularLocation>
</comment>
<dbReference type="InterPro" id="IPR003838">
    <property type="entry name" value="ABC3_permease_C"/>
</dbReference>
<feature type="transmembrane region" description="Helical" evidence="7">
    <location>
        <begin position="21"/>
        <end position="40"/>
    </location>
</feature>
<feature type="transmembrane region" description="Helical" evidence="7">
    <location>
        <begin position="707"/>
        <end position="729"/>
    </location>
</feature>
<gene>
    <name evidence="10" type="ORF">N495_01215</name>
</gene>
<keyword evidence="4 7" id="KW-1133">Transmembrane helix</keyword>
<dbReference type="PANTHER" id="PTHR30572:SF4">
    <property type="entry name" value="ABC TRANSPORTER PERMEASE YTRF"/>
    <property type="match status" value="1"/>
</dbReference>
<feature type="domain" description="ABC3 transporter permease C-terminal" evidence="8">
    <location>
        <begin position="260"/>
        <end position="379"/>
    </location>
</feature>
<evidence type="ECO:0000256" key="7">
    <source>
        <dbReference type="SAM" id="Phobius"/>
    </source>
</evidence>
<reference evidence="10 11" key="1">
    <citation type="submission" date="2014-06" db="EMBL/GenBank/DDBJ databases">
        <title>Genome characterization of distinct group I Clostridium botulinum lineages.</title>
        <authorList>
            <person name="Giordani F."/>
            <person name="Anselmo A."/>
            <person name="Fillo S."/>
            <person name="Palozzi A.M."/>
            <person name="Fortunato A."/>
            <person name="Gentile B."/>
            <person name="Ciammaruconi A."/>
            <person name="Anniballi F."/>
            <person name="De Medici D."/>
            <person name="Lista F."/>
        </authorList>
    </citation>
    <scope>NUCLEOTIDE SEQUENCE [LARGE SCALE GENOMIC DNA]</scope>
    <source>
        <strain evidence="10 11">B2 450</strain>
    </source>
</reference>
<evidence type="ECO:0000256" key="2">
    <source>
        <dbReference type="ARBA" id="ARBA00022475"/>
    </source>
</evidence>
<feature type="transmembrane region" description="Helical" evidence="7">
    <location>
        <begin position="256"/>
        <end position="274"/>
    </location>
</feature>
<evidence type="ECO:0000256" key="5">
    <source>
        <dbReference type="ARBA" id="ARBA00023136"/>
    </source>
</evidence>
<evidence type="ECO:0000256" key="6">
    <source>
        <dbReference type="ARBA" id="ARBA00038076"/>
    </source>
</evidence>
<feature type="transmembrane region" description="Helical" evidence="7">
    <location>
        <begin position="481"/>
        <end position="505"/>
    </location>
</feature>
<protein>
    <submittedName>
        <fullName evidence="10">ABC transporter permease</fullName>
    </submittedName>
</protein>
<dbReference type="PANTHER" id="PTHR30572">
    <property type="entry name" value="MEMBRANE COMPONENT OF TRANSPORTER-RELATED"/>
    <property type="match status" value="1"/>
</dbReference>
<dbReference type="GO" id="GO:0005886">
    <property type="term" value="C:plasma membrane"/>
    <property type="evidence" value="ECO:0007669"/>
    <property type="project" value="UniProtKB-SubCell"/>
</dbReference>
<accession>A0A0D1BXY5</accession>
<evidence type="ECO:0000256" key="1">
    <source>
        <dbReference type="ARBA" id="ARBA00004651"/>
    </source>
</evidence>
<dbReference type="InterPro" id="IPR050250">
    <property type="entry name" value="Macrolide_Exporter_MacB"/>
</dbReference>
<proteinExistence type="inferred from homology"/>
<feature type="domain" description="ABC3 transporter permease C-terminal" evidence="8">
    <location>
        <begin position="708"/>
        <end position="823"/>
    </location>
</feature>
<feature type="transmembrane region" description="Helical" evidence="7">
    <location>
        <begin position="753"/>
        <end position="773"/>
    </location>
</feature>
<dbReference type="EMBL" id="JXSU01000006">
    <property type="protein sequence ID" value="KIS25230.1"/>
    <property type="molecule type" value="Genomic_DNA"/>
</dbReference>
<comment type="similarity">
    <text evidence="6">Belongs to the ABC-4 integral membrane protein family.</text>
</comment>
<dbReference type="Pfam" id="PF02687">
    <property type="entry name" value="FtsX"/>
    <property type="match status" value="2"/>
</dbReference>
<sequence length="831" mass="92371">MKIIFKYILNNIKERKTRTAVMLLSVVFSTTLLFVSLTIGDSYKAAQRKMEKGYSGTATVSVKATKNENEQFKFIKEDVVKNLDKIKSKVGIIKSTGLYCENGYFENFDILAADLDGLNTINKPRLMDNNDLSNFSGYKIILPEKFTTKYKIKKGDNIKITINQKTINFQVYGIAAYDTVFLRSTRGFNALIPKETLRDILNIKDEYTEILLEPKENIDTNTLITEVSKNVSQNKYKVSAVVDEKQIEQDAKQKTMPFLLISFFSLTMSVFIIYSSYKVITIERLPVIGTFRSIGATKKKVTQILILESLVYGILGGGIGIPLGIIVLKFMLGGMTENLTQGVEIPMVITTLNVIITFFVAIIMSILSAYIPVKRSSEIPVKHIVLGTVEEKCVTNKFKIKVAVSLFIISILLPNILKGNMLLIGGGISLITLIVAALILIPIITDAISLVLEKVYAVILGNEGKLSARNMRGNKNVTQSITLLFISISAVIVITVVGSFVSTYIGDVFKGAKLDGFTEAKNIDKAFVDRLKESDNVKSVLPLYVINGTMTLDRFGTNRVEGVDSLEEYNDMFALKYEDSEKKNNAIKKFNEDRNILLNYDFIKTLKVKVGDKIQVAMGNSKYKYKVIGIYKSRANNSQAVLPSKYLESDFGQNAYGLVVYTSKDPEGTMAEIRSMHGGKENYSRTVKEFTKDGLEVVTAFLRPLNSLTYCILLLSTIGIINNLLINYIQKQREIAMYKAVGLSIKQSVKMTLIEGFTSGIIGAGAGMIISYLEVRTIFIVAGPRISMSPDFQLSTFLIAGFIGIVITLVGSIVPIIKNTKMQIVEKIKAE</sequence>
<dbReference type="Pfam" id="PF12704">
    <property type="entry name" value="MacB_PCD"/>
    <property type="match status" value="1"/>
</dbReference>
<evidence type="ECO:0000313" key="11">
    <source>
        <dbReference type="Proteomes" id="UP000032250"/>
    </source>
</evidence>
<dbReference type="Proteomes" id="UP000032250">
    <property type="component" value="Unassembled WGS sequence"/>
</dbReference>
<dbReference type="PATRIC" id="fig|1379739.3.peg.541"/>
<feature type="transmembrane region" description="Helical" evidence="7">
    <location>
        <begin position="352"/>
        <end position="373"/>
    </location>
</feature>
<evidence type="ECO:0000313" key="10">
    <source>
        <dbReference type="EMBL" id="KIS25230.1"/>
    </source>
</evidence>
<comment type="caution">
    <text evidence="10">The sequence shown here is derived from an EMBL/GenBank/DDBJ whole genome shotgun (WGS) entry which is preliminary data.</text>
</comment>
<evidence type="ECO:0000256" key="3">
    <source>
        <dbReference type="ARBA" id="ARBA00022692"/>
    </source>
</evidence>
<evidence type="ECO:0000256" key="4">
    <source>
        <dbReference type="ARBA" id="ARBA00022989"/>
    </source>
</evidence>
<feature type="domain" description="MacB-like periplasmic core" evidence="9">
    <location>
        <begin position="484"/>
        <end position="674"/>
    </location>
</feature>
<name>A0A0D1BXY5_CLOBO</name>
<keyword evidence="5 7" id="KW-0472">Membrane</keyword>
<feature type="transmembrane region" description="Helical" evidence="7">
    <location>
        <begin position="793"/>
        <end position="817"/>
    </location>
</feature>
<evidence type="ECO:0000259" key="8">
    <source>
        <dbReference type="Pfam" id="PF02687"/>
    </source>
</evidence>
<feature type="transmembrane region" description="Helical" evidence="7">
    <location>
        <begin position="400"/>
        <end position="417"/>
    </location>
</feature>
<keyword evidence="2" id="KW-1003">Cell membrane</keyword>